<name>A0A9D1RNB7_9CORY</name>
<dbReference type="PANTHER" id="PTHR30055:SF234">
    <property type="entry name" value="HTH-TYPE TRANSCRIPTIONAL REGULATOR BETI"/>
    <property type="match status" value="1"/>
</dbReference>
<dbReference type="InterPro" id="IPR001647">
    <property type="entry name" value="HTH_TetR"/>
</dbReference>
<dbReference type="AlphaFoldDB" id="A0A9D1RNB7"/>
<evidence type="ECO:0000256" key="2">
    <source>
        <dbReference type="ARBA" id="ARBA00023125"/>
    </source>
</evidence>
<gene>
    <name evidence="6" type="ORF">H9870_07745</name>
</gene>
<dbReference type="GO" id="GO:0000976">
    <property type="term" value="F:transcription cis-regulatory region binding"/>
    <property type="evidence" value="ECO:0007669"/>
    <property type="project" value="TreeGrafter"/>
</dbReference>
<dbReference type="GO" id="GO:0045892">
    <property type="term" value="P:negative regulation of DNA-templated transcription"/>
    <property type="evidence" value="ECO:0007669"/>
    <property type="project" value="InterPro"/>
</dbReference>
<sequence>MSYWTTSRAVQRRRAVDPDDIARVSVELLDGEGPRGLTVRAVAEHCGVSPSGLYSRISGADDLFDLALDHALGQDTQVNTQVSRDDPDLTELLVAYFRHLAEHRWACQVLAERAPRGPNYLRVSELMCRLLENAGATDPLGTAYSLSNFVIGSALTAPMTGSERELDVDAEAAPVYARLRSAHDATAEQLLRRGLASLFPSP</sequence>
<dbReference type="EMBL" id="DXGC01000070">
    <property type="protein sequence ID" value="HIW91536.1"/>
    <property type="molecule type" value="Genomic_DNA"/>
</dbReference>
<evidence type="ECO:0000256" key="1">
    <source>
        <dbReference type="ARBA" id="ARBA00023015"/>
    </source>
</evidence>
<dbReference type="InterPro" id="IPR036271">
    <property type="entry name" value="Tet_transcr_reg_TetR-rel_C_sf"/>
</dbReference>
<protein>
    <submittedName>
        <fullName evidence="6">TetR/AcrR family transcriptional regulator</fullName>
    </submittedName>
</protein>
<dbReference type="Pfam" id="PF00440">
    <property type="entry name" value="TetR_N"/>
    <property type="match status" value="1"/>
</dbReference>
<dbReference type="Proteomes" id="UP000824190">
    <property type="component" value="Unassembled WGS sequence"/>
</dbReference>
<dbReference type="InterPro" id="IPR050109">
    <property type="entry name" value="HTH-type_TetR-like_transc_reg"/>
</dbReference>
<keyword evidence="2 4" id="KW-0238">DNA-binding</keyword>
<feature type="domain" description="HTH tetR-type" evidence="5">
    <location>
        <begin position="15"/>
        <end position="75"/>
    </location>
</feature>
<organism evidence="6 7">
    <name type="scientific">Candidatus Corynebacterium avicola</name>
    <dbReference type="NCBI Taxonomy" id="2838527"/>
    <lineage>
        <taxon>Bacteria</taxon>
        <taxon>Bacillati</taxon>
        <taxon>Actinomycetota</taxon>
        <taxon>Actinomycetes</taxon>
        <taxon>Mycobacteriales</taxon>
        <taxon>Corynebacteriaceae</taxon>
        <taxon>Corynebacterium</taxon>
    </lineage>
</organism>
<keyword evidence="1" id="KW-0805">Transcription regulation</keyword>
<evidence type="ECO:0000256" key="4">
    <source>
        <dbReference type="PROSITE-ProRule" id="PRU00335"/>
    </source>
</evidence>
<dbReference type="GO" id="GO:0003700">
    <property type="term" value="F:DNA-binding transcription factor activity"/>
    <property type="evidence" value="ECO:0007669"/>
    <property type="project" value="TreeGrafter"/>
</dbReference>
<dbReference type="InterPro" id="IPR009057">
    <property type="entry name" value="Homeodomain-like_sf"/>
</dbReference>
<dbReference type="PROSITE" id="PS50977">
    <property type="entry name" value="HTH_TETR_2"/>
    <property type="match status" value="1"/>
</dbReference>
<evidence type="ECO:0000313" key="6">
    <source>
        <dbReference type="EMBL" id="HIW91536.1"/>
    </source>
</evidence>
<keyword evidence="3" id="KW-0804">Transcription</keyword>
<accession>A0A9D1RNB7</accession>
<comment type="caution">
    <text evidence="6">The sequence shown here is derived from an EMBL/GenBank/DDBJ whole genome shotgun (WGS) entry which is preliminary data.</text>
</comment>
<evidence type="ECO:0000256" key="3">
    <source>
        <dbReference type="ARBA" id="ARBA00023163"/>
    </source>
</evidence>
<dbReference type="SUPFAM" id="SSF46689">
    <property type="entry name" value="Homeodomain-like"/>
    <property type="match status" value="1"/>
</dbReference>
<proteinExistence type="predicted"/>
<dbReference type="Pfam" id="PF02909">
    <property type="entry name" value="TetR_C_1"/>
    <property type="match status" value="1"/>
</dbReference>
<dbReference type="PANTHER" id="PTHR30055">
    <property type="entry name" value="HTH-TYPE TRANSCRIPTIONAL REGULATOR RUTR"/>
    <property type="match status" value="1"/>
</dbReference>
<dbReference type="SUPFAM" id="SSF48498">
    <property type="entry name" value="Tetracyclin repressor-like, C-terminal domain"/>
    <property type="match status" value="1"/>
</dbReference>
<feature type="DNA-binding region" description="H-T-H motif" evidence="4">
    <location>
        <begin position="38"/>
        <end position="57"/>
    </location>
</feature>
<reference evidence="6" key="2">
    <citation type="submission" date="2021-04" db="EMBL/GenBank/DDBJ databases">
        <authorList>
            <person name="Gilroy R."/>
        </authorList>
    </citation>
    <scope>NUCLEOTIDE SEQUENCE</scope>
    <source>
        <strain evidence="6">CHK32-1732</strain>
    </source>
</reference>
<dbReference type="Gene3D" id="1.10.357.10">
    <property type="entry name" value="Tetracycline Repressor, domain 2"/>
    <property type="match status" value="1"/>
</dbReference>
<evidence type="ECO:0000259" key="5">
    <source>
        <dbReference type="PROSITE" id="PS50977"/>
    </source>
</evidence>
<dbReference type="InterPro" id="IPR004111">
    <property type="entry name" value="Repressor_TetR_C"/>
</dbReference>
<evidence type="ECO:0000313" key="7">
    <source>
        <dbReference type="Proteomes" id="UP000824190"/>
    </source>
</evidence>
<reference evidence="6" key="1">
    <citation type="journal article" date="2021" name="PeerJ">
        <title>Extensive microbial diversity within the chicken gut microbiome revealed by metagenomics and culture.</title>
        <authorList>
            <person name="Gilroy R."/>
            <person name="Ravi A."/>
            <person name="Getino M."/>
            <person name="Pursley I."/>
            <person name="Horton D.L."/>
            <person name="Alikhan N.F."/>
            <person name="Baker D."/>
            <person name="Gharbi K."/>
            <person name="Hall N."/>
            <person name="Watson M."/>
            <person name="Adriaenssens E.M."/>
            <person name="Foster-Nyarko E."/>
            <person name="Jarju S."/>
            <person name="Secka A."/>
            <person name="Antonio M."/>
            <person name="Oren A."/>
            <person name="Chaudhuri R.R."/>
            <person name="La Ragione R."/>
            <person name="Hildebrand F."/>
            <person name="Pallen M.J."/>
        </authorList>
    </citation>
    <scope>NUCLEOTIDE SEQUENCE</scope>
    <source>
        <strain evidence="6">CHK32-1732</strain>
    </source>
</reference>